<reference evidence="11" key="1">
    <citation type="journal article" date="2014" name="Nat. Genet.">
        <title>Genome and transcriptome of the porcine whipworm Trichuris suis.</title>
        <authorList>
            <person name="Jex A.R."/>
            <person name="Nejsum P."/>
            <person name="Schwarz E.M."/>
            <person name="Hu L."/>
            <person name="Young N.D."/>
            <person name="Hall R.S."/>
            <person name="Korhonen P.K."/>
            <person name="Liao S."/>
            <person name="Thamsborg S."/>
            <person name="Xia J."/>
            <person name="Xu P."/>
            <person name="Wang S."/>
            <person name="Scheerlinck J.P."/>
            <person name="Hofmann A."/>
            <person name="Sternberg P.W."/>
            <person name="Wang J."/>
            <person name="Gasser R.B."/>
        </authorList>
    </citation>
    <scope>NUCLEOTIDE SEQUENCE [LARGE SCALE GENOMIC DNA]</scope>
    <source>
        <strain evidence="11">DCEP-RM93F</strain>
    </source>
</reference>
<feature type="transmembrane region" description="Helical" evidence="7">
    <location>
        <begin position="135"/>
        <end position="157"/>
    </location>
</feature>
<proteinExistence type="inferred from homology"/>
<keyword evidence="4 7" id="KW-0812">Transmembrane</keyword>
<dbReference type="InterPro" id="IPR002668">
    <property type="entry name" value="CNT_N_dom"/>
</dbReference>
<keyword evidence="6 7" id="KW-0472">Membrane</keyword>
<evidence type="ECO:0000259" key="10">
    <source>
        <dbReference type="Pfam" id="PF07670"/>
    </source>
</evidence>
<dbReference type="InterPro" id="IPR008276">
    <property type="entry name" value="C_nuclsd_transpt"/>
</dbReference>
<evidence type="ECO:0000256" key="7">
    <source>
        <dbReference type="SAM" id="Phobius"/>
    </source>
</evidence>
<feature type="transmembrane region" description="Helical" evidence="7">
    <location>
        <begin position="241"/>
        <end position="258"/>
    </location>
</feature>
<accession>A0A085N944</accession>
<evidence type="ECO:0000256" key="4">
    <source>
        <dbReference type="ARBA" id="ARBA00022692"/>
    </source>
</evidence>
<comment type="similarity">
    <text evidence="2">Belongs to the concentrative nucleoside transporter (CNT) (TC 2.A.41) family.</text>
</comment>
<dbReference type="Pfam" id="PF01773">
    <property type="entry name" value="Nucleos_tra2_N"/>
    <property type="match status" value="1"/>
</dbReference>
<dbReference type="GO" id="GO:0005415">
    <property type="term" value="F:nucleoside:sodium symporter activity"/>
    <property type="evidence" value="ECO:0007669"/>
    <property type="project" value="TreeGrafter"/>
</dbReference>
<evidence type="ECO:0000256" key="6">
    <source>
        <dbReference type="ARBA" id="ARBA00023136"/>
    </source>
</evidence>
<dbReference type="PANTHER" id="PTHR10590">
    <property type="entry name" value="SODIUM/NUCLEOSIDE COTRANSPORTER"/>
    <property type="match status" value="1"/>
</dbReference>
<keyword evidence="5 7" id="KW-1133">Transmembrane helix</keyword>
<name>A0A085N944_9BILA</name>
<dbReference type="InterPro" id="IPR011657">
    <property type="entry name" value="CNT_C_dom"/>
</dbReference>
<evidence type="ECO:0000256" key="3">
    <source>
        <dbReference type="ARBA" id="ARBA00022475"/>
    </source>
</evidence>
<protein>
    <recommendedName>
        <fullName evidence="12">Sodium/nucleoside cotransporter</fullName>
    </recommendedName>
</protein>
<evidence type="ECO:0000313" key="11">
    <source>
        <dbReference type="EMBL" id="KFD65990.1"/>
    </source>
</evidence>
<sequence>MRFKEGSHLRNIKLEGEAASADIEAAASFTEDLPKITNQAKKINDHVNAGNFYCDMLFIELRVQDQASRWPKATLETESEERFSLTKKFTMGHWSQSKVTSDPATICTRMLAPVCIQLREKFSCFMGFPKRWKKYMHLALFTIGLALFHIYLVFASLRQLEPVLPLIAFAAIIWLVILYNLSRRYATAVIPQSLQDQFKQCFMTCWSNQFCNRTLSVAALAVPVIFLVVTAFMSVHNRWQRINSLFGFLVIVFVLLASCKRPSEVRWRPVIWGFSVQVCFGLLTLKWSEGQRAIQWVSDQIITFLSFADQGSEFVYGFLAKPPRICGMEPVLMFSALQTVLYFSSISSLLYHLGLLQLVFAGMAKILQLTLATTAIESFHAVVSIFLGMCESAIIVSPYLARQTESELFAILCSGFASSSVAMFSVYSMFGACPQYLVASSLMSAPASLACSKLALPETEPSTTRNSNFKLDKRQVELSIIRSQVNPHENLLDAISAGATNALKIILEMGANLVVFVALLALTNSCIRWLGDLVGILDLSLEKILGYAFFPAAFIVGFSEETDMTRRIEENLLAAELMGTSVVLNELIAFQLMGRFIAQGKLSAIKCAGGALLKAECSVQQRLGRCLSGSPMQSYSAKNSARVQGSWVQLLLTQARTQMMASFALCNFSNFGSIGIQLGTYGAICSEKKSAVSRLALKGILVGYAVALSSACWAGLLVDSFQTCGLHNATESCFKVDNTTVQPGLCTRASTTRGHGRHDSMLNRLFDTLRHDNRQRPQPSSSLAHCTTATRITLRLGLFCNAVFSYSLHRSRDGTPSPFYAFLLMRLASFFRRNAKNKANFQPSSILALEETLLNYCDIECTCTYKENKWHHGALFLTNDKLTVKRVQNGMIENEKIKEFNLNEIRRFKLKKKIFRINLHPDRTNDNNLREFLTLRLVFNTRLLHLRFPQDSNAAAALLEKYWDLIKTKSQNEDQLNSLSALKSKMETRIKRNDSEFQPMEKLNEVDPLTILEAIKLWKQCEYDDETASTKNLELPTTFKNNHLNSCSKRASVNLSSIHAPHKSNTLNNYSSCVEYQFSSPRMKFIQICE</sequence>
<evidence type="ECO:0000259" key="8">
    <source>
        <dbReference type="Pfam" id="PF01773"/>
    </source>
</evidence>
<gene>
    <name evidence="11" type="ORF">M514_03168</name>
</gene>
<feature type="transmembrane region" description="Helical" evidence="7">
    <location>
        <begin position="215"/>
        <end position="235"/>
    </location>
</feature>
<dbReference type="InterPro" id="IPR011642">
    <property type="entry name" value="Gate_dom"/>
</dbReference>
<feature type="domain" description="Concentrative nucleoside transporter C-terminal" evidence="9">
    <location>
        <begin position="654"/>
        <end position="715"/>
    </location>
</feature>
<evidence type="ECO:0000256" key="1">
    <source>
        <dbReference type="ARBA" id="ARBA00004651"/>
    </source>
</evidence>
<comment type="subcellular location">
    <subcellularLocation>
        <location evidence="1">Cell membrane</location>
        <topology evidence="1">Multi-pass membrane protein</topology>
    </subcellularLocation>
</comment>
<feature type="domain" description="Concentrative nucleoside transporter N-terminal" evidence="8">
    <location>
        <begin position="246"/>
        <end position="318"/>
    </location>
</feature>
<evidence type="ECO:0000259" key="9">
    <source>
        <dbReference type="Pfam" id="PF07662"/>
    </source>
</evidence>
<dbReference type="EMBL" id="KL367529">
    <property type="protein sequence ID" value="KFD65990.1"/>
    <property type="molecule type" value="Genomic_DNA"/>
</dbReference>
<keyword evidence="3" id="KW-1003">Cell membrane</keyword>
<organism evidence="11">
    <name type="scientific">Trichuris suis</name>
    <name type="common">pig whipworm</name>
    <dbReference type="NCBI Taxonomy" id="68888"/>
    <lineage>
        <taxon>Eukaryota</taxon>
        <taxon>Metazoa</taxon>
        <taxon>Ecdysozoa</taxon>
        <taxon>Nematoda</taxon>
        <taxon>Enoplea</taxon>
        <taxon>Dorylaimia</taxon>
        <taxon>Trichinellida</taxon>
        <taxon>Trichuridae</taxon>
        <taxon>Trichuris</taxon>
    </lineage>
</organism>
<feature type="transmembrane region" description="Helical" evidence="7">
    <location>
        <begin position="163"/>
        <end position="181"/>
    </location>
</feature>
<feature type="domain" description="Nucleoside transporter/FeoB GTPase Gate" evidence="10">
    <location>
        <begin position="334"/>
        <end position="430"/>
    </location>
</feature>
<dbReference type="AlphaFoldDB" id="A0A085N944"/>
<dbReference type="Proteomes" id="UP000030758">
    <property type="component" value="Unassembled WGS sequence"/>
</dbReference>
<dbReference type="PANTHER" id="PTHR10590:SF4">
    <property type="entry name" value="SOLUTE CARRIER FAMILY 28 MEMBER 3"/>
    <property type="match status" value="1"/>
</dbReference>
<feature type="transmembrane region" description="Helical" evidence="7">
    <location>
        <begin position="340"/>
        <end position="367"/>
    </location>
</feature>
<evidence type="ECO:0008006" key="12">
    <source>
        <dbReference type="Google" id="ProtNLM"/>
    </source>
</evidence>
<evidence type="ECO:0000256" key="2">
    <source>
        <dbReference type="ARBA" id="ARBA00009033"/>
    </source>
</evidence>
<dbReference type="Pfam" id="PF07670">
    <property type="entry name" value="Gate"/>
    <property type="match status" value="1"/>
</dbReference>
<dbReference type="GO" id="GO:0005886">
    <property type="term" value="C:plasma membrane"/>
    <property type="evidence" value="ECO:0007669"/>
    <property type="project" value="UniProtKB-SubCell"/>
</dbReference>
<feature type="transmembrane region" description="Helical" evidence="7">
    <location>
        <begin position="379"/>
        <end position="401"/>
    </location>
</feature>
<dbReference type="Pfam" id="PF07662">
    <property type="entry name" value="Nucleos_tra2_C"/>
    <property type="match status" value="2"/>
</dbReference>
<feature type="domain" description="Concentrative nucleoside transporter C-terminal" evidence="9">
    <location>
        <begin position="436"/>
        <end position="604"/>
    </location>
</feature>
<evidence type="ECO:0000256" key="5">
    <source>
        <dbReference type="ARBA" id="ARBA00022989"/>
    </source>
</evidence>
<feature type="transmembrane region" description="Helical" evidence="7">
    <location>
        <begin position="408"/>
        <end position="430"/>
    </location>
</feature>